<dbReference type="EMBL" id="AP018933">
    <property type="protein sequence ID" value="BBG30333.1"/>
    <property type="molecule type" value="Genomic_DNA"/>
</dbReference>
<evidence type="ECO:0000313" key="1">
    <source>
        <dbReference type="EMBL" id="BBG30333.1"/>
    </source>
</evidence>
<proteinExistence type="predicted"/>
<dbReference type="Proteomes" id="UP000267342">
    <property type="component" value="Chromosome"/>
</dbReference>
<reference evidence="1 2" key="1">
    <citation type="submission" date="2018-09" db="EMBL/GenBank/DDBJ databases">
        <title>Zymobacter palmae IAM14233 (=T109) whole genome analysis.</title>
        <authorList>
            <person name="Yanase H."/>
        </authorList>
    </citation>
    <scope>NUCLEOTIDE SEQUENCE [LARGE SCALE GENOMIC DNA]</scope>
    <source>
        <strain evidence="1 2">IAM14233</strain>
    </source>
</reference>
<accession>A0A348HFD1</accession>
<name>A0A348HFD1_9GAMM</name>
<sequence>MALFEQRQDVLRHRVRLRQHVLTRLLQNLRGAHRRNLGSVVSVRDLRFGSRQVGCRSRITFYCRFQTVLLSTQRTTSAVNGFDLSVDSRQCAILDFTCAVDQFVARRSVVRSTFQRAGNRTYVGQFQVDSLTVKCTNLQFGGQFGIRQRCSGSPRATQQLLLVERGVFTNAIHFLKTSINFVVDALTVFISVRAVSGLHDQLTYTLKVIRYCPQSAFSGLRHGHTVVGVAVGLLQTVDLRRHAVGNGQTRCVIFGAVDTLTRRQTFDRLVLCFLRFIQVVLSQLRKCISSNYLCHLFVSFKTVMYTRHGL</sequence>
<keyword evidence="2" id="KW-1185">Reference proteome</keyword>
<gene>
    <name evidence="1" type="ORF">ZBT109_1576</name>
</gene>
<evidence type="ECO:0000313" key="2">
    <source>
        <dbReference type="Proteomes" id="UP000267342"/>
    </source>
</evidence>
<protein>
    <submittedName>
        <fullName evidence="1">Phospholipid-binding protein</fullName>
    </submittedName>
</protein>
<dbReference type="AlphaFoldDB" id="A0A348HFD1"/>
<organism evidence="1 2">
    <name type="scientific">Zymobacter palmae</name>
    <dbReference type="NCBI Taxonomy" id="33074"/>
    <lineage>
        <taxon>Bacteria</taxon>
        <taxon>Pseudomonadati</taxon>
        <taxon>Pseudomonadota</taxon>
        <taxon>Gammaproteobacteria</taxon>
        <taxon>Oceanospirillales</taxon>
        <taxon>Halomonadaceae</taxon>
        <taxon>Zymobacter group</taxon>
        <taxon>Zymobacter</taxon>
    </lineage>
</organism>
<dbReference type="KEGG" id="zpl:ZBT109_1576"/>